<dbReference type="eggNOG" id="ENOG5033NFS">
    <property type="taxonomic scope" value="Bacteria"/>
</dbReference>
<keyword evidence="2" id="KW-0472">Membrane</keyword>
<feature type="transmembrane region" description="Helical" evidence="2">
    <location>
        <begin position="21"/>
        <end position="40"/>
    </location>
</feature>
<keyword evidence="1" id="KW-0175">Coiled coil</keyword>
<protein>
    <recommendedName>
        <fullName evidence="5">GAF domain-containing protein</fullName>
    </recommendedName>
</protein>
<reference evidence="3 4" key="1">
    <citation type="journal article" date="2013" name="Genome Announc.">
        <title>Draft Genome Sequence for Caulobacter sp. Strain OR37, a Bacterium Tolerant to Heavy Metals.</title>
        <authorList>
            <person name="Utturkar S.M."/>
            <person name="Bollmann A."/>
            <person name="Brzoska R.M."/>
            <person name="Klingeman D.M."/>
            <person name="Epstein S.E."/>
            <person name="Palumbo A.V."/>
            <person name="Brown S.D."/>
        </authorList>
    </citation>
    <scope>NUCLEOTIDE SEQUENCE [LARGE SCALE GENOMIC DNA]</scope>
    <source>
        <strain evidence="3 4">OR37</strain>
    </source>
</reference>
<keyword evidence="4" id="KW-1185">Reference proteome</keyword>
<name>R0EI99_CAUVI</name>
<comment type="caution">
    <text evidence="3">The sequence shown here is derived from an EMBL/GenBank/DDBJ whole genome shotgun (WGS) entry which is preliminary data.</text>
</comment>
<sequence length="324" mass="35440" precursor="true">MNSELKTRLQRHTSEFLEKARKLRLGLQLTTVIAPVVVGFSKALPQGVPGSAWAAVLVTLQIVFLVLGALAGALVLMTDKSALAVMADAQSAVEAAEVNKNALAVSQREIQQLEAELTKASVLSLTIDSMRVAVDVALLPSAKAPIEDQIRDMLDLLAASKATLFGMGDELWNFSVYLWREERQQLECVACRRPTRSDEDAPHRTWRRGEGHIGQAFQMRRALICADSTDLNVRGFFDAPEHKRTAYDDTLRYRSLAAIPFSLPGQDVPLGVVVATSDIAGRFKPEEGGDHEAVRPIRALGKTLATLLAVSTLRRDMERDNGEG</sequence>
<dbReference type="RefSeq" id="WP_004622002.1">
    <property type="nucleotide sequence ID" value="NZ_APMP01000024.1"/>
</dbReference>
<accession>R0EI99</accession>
<feature type="coiled-coil region" evidence="1">
    <location>
        <begin position="96"/>
        <end position="123"/>
    </location>
</feature>
<evidence type="ECO:0008006" key="5">
    <source>
        <dbReference type="Google" id="ProtNLM"/>
    </source>
</evidence>
<evidence type="ECO:0000256" key="1">
    <source>
        <dbReference type="SAM" id="Coils"/>
    </source>
</evidence>
<keyword evidence="2" id="KW-1133">Transmembrane helix</keyword>
<evidence type="ECO:0000313" key="3">
    <source>
        <dbReference type="EMBL" id="ENZ80917.1"/>
    </source>
</evidence>
<dbReference type="AlphaFoldDB" id="R0EI99"/>
<evidence type="ECO:0000256" key="2">
    <source>
        <dbReference type="SAM" id="Phobius"/>
    </source>
</evidence>
<dbReference type="Gene3D" id="3.30.450.40">
    <property type="match status" value="1"/>
</dbReference>
<dbReference type="EMBL" id="APMP01000024">
    <property type="protein sequence ID" value="ENZ80917.1"/>
    <property type="molecule type" value="Genomic_DNA"/>
</dbReference>
<dbReference type="Proteomes" id="UP000013063">
    <property type="component" value="Unassembled WGS sequence"/>
</dbReference>
<feature type="transmembrane region" description="Helical" evidence="2">
    <location>
        <begin position="52"/>
        <end position="76"/>
    </location>
</feature>
<dbReference type="OrthoDB" id="7032749at2"/>
<gene>
    <name evidence="3" type="ORF">OR37_03192</name>
</gene>
<dbReference type="SUPFAM" id="SSF55781">
    <property type="entry name" value="GAF domain-like"/>
    <property type="match status" value="1"/>
</dbReference>
<organism evidence="3 4">
    <name type="scientific">Caulobacter vibrioides OR37</name>
    <dbReference type="NCBI Taxonomy" id="1292034"/>
    <lineage>
        <taxon>Bacteria</taxon>
        <taxon>Pseudomonadati</taxon>
        <taxon>Pseudomonadota</taxon>
        <taxon>Alphaproteobacteria</taxon>
        <taxon>Caulobacterales</taxon>
        <taxon>Caulobacteraceae</taxon>
        <taxon>Caulobacter</taxon>
    </lineage>
</organism>
<dbReference type="STRING" id="1292034.OR37_03192"/>
<keyword evidence="2" id="KW-0812">Transmembrane</keyword>
<evidence type="ECO:0000313" key="4">
    <source>
        <dbReference type="Proteomes" id="UP000013063"/>
    </source>
</evidence>
<proteinExistence type="predicted"/>
<dbReference type="InterPro" id="IPR029016">
    <property type="entry name" value="GAF-like_dom_sf"/>
</dbReference>